<sequence length="103" mass="11986">MMIENGGNVFVEDDDWQIFPFFDQSNQKTKIRTCNHILHETKIAKQWTGFPLHAIAIARNGCGDYLIFLPQKHDPHTLSDLVYIWFHGTNEIQPVDLDFKTLV</sequence>
<evidence type="ECO:0000313" key="2">
    <source>
        <dbReference type="EMBL" id="KXZ72361.1"/>
    </source>
</evidence>
<dbReference type="InterPro" id="IPR037883">
    <property type="entry name" value="Knr4/Smi1-like_sf"/>
</dbReference>
<organism evidence="2 3">
    <name type="scientific">Acinetobacter venetianus</name>
    <dbReference type="NCBI Taxonomy" id="52133"/>
    <lineage>
        <taxon>Bacteria</taxon>
        <taxon>Pseudomonadati</taxon>
        <taxon>Pseudomonadota</taxon>
        <taxon>Gammaproteobacteria</taxon>
        <taxon>Moraxellales</taxon>
        <taxon>Moraxellaceae</taxon>
        <taxon>Acinetobacter</taxon>
    </lineage>
</organism>
<comment type="caution">
    <text evidence="2">The sequence shown here is derived from an EMBL/GenBank/DDBJ whole genome shotgun (WGS) entry which is preliminary data.</text>
</comment>
<dbReference type="Pfam" id="PF09346">
    <property type="entry name" value="SMI1_KNR4"/>
    <property type="match status" value="1"/>
</dbReference>
<accession>A0A150HYU0</accession>
<evidence type="ECO:0000259" key="1">
    <source>
        <dbReference type="Pfam" id="PF09346"/>
    </source>
</evidence>
<feature type="domain" description="Knr4/Smi1-like" evidence="1">
    <location>
        <begin position="2"/>
        <end position="101"/>
    </location>
</feature>
<dbReference type="InterPro" id="IPR018958">
    <property type="entry name" value="Knr4/Smi1-like_dom"/>
</dbReference>
<dbReference type="EMBL" id="JRUE01000092">
    <property type="protein sequence ID" value="KXZ72361.1"/>
    <property type="molecule type" value="Genomic_DNA"/>
</dbReference>
<proteinExistence type="predicted"/>
<dbReference type="PATRIC" id="fig|52133.18.peg.1124"/>
<name>A0A150HYU0_9GAMM</name>
<gene>
    <name evidence="2" type="ORF">AVENLUH5627_01085</name>
</gene>
<reference evidence="2 3" key="1">
    <citation type="journal article" date="2016" name="Sci. Rep.">
        <title>Genomic and phenotypic characterization of the species Acinetobacter venetianus.</title>
        <authorList>
            <person name="Fondi M."/>
            <person name="Maida I."/>
            <person name="Perrin E."/>
            <person name="Orlandini V."/>
            <person name="La Torre L."/>
            <person name="Bosi E."/>
            <person name="Negroni A."/>
            <person name="Zanaroli G."/>
            <person name="Fava F."/>
            <person name="Decorosi F."/>
            <person name="Giovannetti L."/>
            <person name="Viti C."/>
            <person name="Vaneechoutte M."/>
            <person name="Dijkshoorn L."/>
            <person name="Fani R."/>
        </authorList>
    </citation>
    <scope>NUCLEOTIDE SEQUENCE [LARGE SCALE GENOMIC DNA]</scope>
    <source>
        <strain evidence="2 3">LUH5627</strain>
    </source>
</reference>
<dbReference type="SUPFAM" id="SSF160631">
    <property type="entry name" value="SMI1/KNR4-like"/>
    <property type="match status" value="1"/>
</dbReference>
<evidence type="ECO:0000313" key="3">
    <source>
        <dbReference type="Proteomes" id="UP000075680"/>
    </source>
</evidence>
<protein>
    <recommendedName>
        <fullName evidence="1">Knr4/Smi1-like domain-containing protein</fullName>
    </recommendedName>
</protein>
<dbReference type="AlphaFoldDB" id="A0A150HYU0"/>
<dbReference type="Proteomes" id="UP000075680">
    <property type="component" value="Unassembled WGS sequence"/>
</dbReference>